<protein>
    <submittedName>
        <fullName evidence="1">Uncharacterized protein</fullName>
    </submittedName>
</protein>
<reference evidence="1 2" key="2">
    <citation type="journal article" date="2017" name="Nature">
        <title>The Apostasia genome and the evolution of orchids.</title>
        <authorList>
            <person name="Zhang G.Q."/>
            <person name="Liu K.W."/>
            <person name="Li Z."/>
            <person name="Lohaus R."/>
            <person name="Hsiao Y.Y."/>
            <person name="Niu S.C."/>
            <person name="Wang J.Y."/>
            <person name="Lin Y.C."/>
            <person name="Xu Q."/>
            <person name="Chen L.J."/>
            <person name="Yoshida K."/>
            <person name="Fujiwara S."/>
            <person name="Wang Z.W."/>
            <person name="Zhang Y.Q."/>
            <person name="Mitsuda N."/>
            <person name="Wang M."/>
            <person name="Liu G.H."/>
            <person name="Pecoraro L."/>
            <person name="Huang H.X."/>
            <person name="Xiao X.J."/>
            <person name="Lin M."/>
            <person name="Wu X.Y."/>
            <person name="Wu W.L."/>
            <person name="Chen Y.Y."/>
            <person name="Chang S.B."/>
            <person name="Sakamoto S."/>
            <person name="Ohme-Takagi M."/>
            <person name="Yagi M."/>
            <person name="Zeng S.J."/>
            <person name="Shen C.Y."/>
            <person name="Yeh C.M."/>
            <person name="Luo Y.B."/>
            <person name="Tsai W.C."/>
            <person name="Van de Peer Y."/>
            <person name="Liu Z.J."/>
        </authorList>
    </citation>
    <scope>NUCLEOTIDE SEQUENCE [LARGE SCALE GENOMIC DNA]</scope>
    <source>
        <tissue evidence="1">The whole plant</tissue>
    </source>
</reference>
<sequence length="128" mass="14201">MTSSPLVGKSSAIYKWPDALVFIPGFLKFCYLNMEGDRHDPGVTSTDPHPGHRIKSQGTARMVETVYNDTQDLQGNAEIGKDLQKCPVELQAEEYHDIMTWCGASDDDLCLVNIINTPPHIAQAQFHA</sequence>
<name>A0A2I0VDV8_9ASPA</name>
<organism evidence="1 2">
    <name type="scientific">Dendrobium catenatum</name>
    <dbReference type="NCBI Taxonomy" id="906689"/>
    <lineage>
        <taxon>Eukaryota</taxon>
        <taxon>Viridiplantae</taxon>
        <taxon>Streptophyta</taxon>
        <taxon>Embryophyta</taxon>
        <taxon>Tracheophyta</taxon>
        <taxon>Spermatophyta</taxon>
        <taxon>Magnoliopsida</taxon>
        <taxon>Liliopsida</taxon>
        <taxon>Asparagales</taxon>
        <taxon>Orchidaceae</taxon>
        <taxon>Epidendroideae</taxon>
        <taxon>Malaxideae</taxon>
        <taxon>Dendrobiinae</taxon>
        <taxon>Dendrobium</taxon>
    </lineage>
</organism>
<accession>A0A2I0VDV8</accession>
<dbReference type="AlphaFoldDB" id="A0A2I0VDV8"/>
<proteinExistence type="predicted"/>
<gene>
    <name evidence="1" type="ORF">MA16_Dca015038</name>
</gene>
<evidence type="ECO:0000313" key="2">
    <source>
        <dbReference type="Proteomes" id="UP000233837"/>
    </source>
</evidence>
<dbReference type="EMBL" id="KZ503767">
    <property type="protein sequence ID" value="PKU61599.1"/>
    <property type="molecule type" value="Genomic_DNA"/>
</dbReference>
<reference evidence="1 2" key="1">
    <citation type="journal article" date="2016" name="Sci. Rep.">
        <title>The Dendrobium catenatum Lindl. genome sequence provides insights into polysaccharide synthase, floral development and adaptive evolution.</title>
        <authorList>
            <person name="Zhang G.Q."/>
            <person name="Xu Q."/>
            <person name="Bian C."/>
            <person name="Tsai W.C."/>
            <person name="Yeh C.M."/>
            <person name="Liu K.W."/>
            <person name="Yoshida K."/>
            <person name="Zhang L.S."/>
            <person name="Chang S.B."/>
            <person name="Chen F."/>
            <person name="Shi Y."/>
            <person name="Su Y.Y."/>
            <person name="Zhang Y.Q."/>
            <person name="Chen L.J."/>
            <person name="Yin Y."/>
            <person name="Lin M."/>
            <person name="Huang H."/>
            <person name="Deng H."/>
            <person name="Wang Z.W."/>
            <person name="Zhu S.L."/>
            <person name="Zhao X."/>
            <person name="Deng C."/>
            <person name="Niu S.C."/>
            <person name="Huang J."/>
            <person name="Wang M."/>
            <person name="Liu G.H."/>
            <person name="Yang H.J."/>
            <person name="Xiao X.J."/>
            <person name="Hsiao Y.Y."/>
            <person name="Wu W.L."/>
            <person name="Chen Y.Y."/>
            <person name="Mitsuda N."/>
            <person name="Ohme-Takagi M."/>
            <person name="Luo Y.B."/>
            <person name="Van de Peer Y."/>
            <person name="Liu Z.J."/>
        </authorList>
    </citation>
    <scope>NUCLEOTIDE SEQUENCE [LARGE SCALE GENOMIC DNA]</scope>
    <source>
        <tissue evidence="1">The whole plant</tissue>
    </source>
</reference>
<keyword evidence="2" id="KW-1185">Reference proteome</keyword>
<dbReference type="Proteomes" id="UP000233837">
    <property type="component" value="Unassembled WGS sequence"/>
</dbReference>
<evidence type="ECO:0000313" key="1">
    <source>
        <dbReference type="EMBL" id="PKU61599.1"/>
    </source>
</evidence>